<dbReference type="GeneTree" id="ENSGT00940000171604"/>
<keyword evidence="2" id="KW-1185">Reference proteome</keyword>
<dbReference type="OMA" id="HYDAMAT"/>
<evidence type="ECO:0000313" key="1">
    <source>
        <dbReference type="Ensembl" id="ENSSPUP00000014488.1"/>
    </source>
</evidence>
<reference evidence="1" key="2">
    <citation type="submission" date="2025-09" db="UniProtKB">
        <authorList>
            <consortium name="Ensembl"/>
        </authorList>
    </citation>
    <scope>IDENTIFICATION</scope>
</reference>
<dbReference type="Ensembl" id="ENSSPUT00000015460.1">
    <property type="protein sequence ID" value="ENSSPUP00000014488.1"/>
    <property type="gene ID" value="ENSSPUG00000011175.1"/>
</dbReference>
<sequence length="102" mass="11330">MEKIKMIQKIKLAEHYDAMATCMKAVTEQGAELSNAECNPLSVAYKNVGGGGGRRSALSRKPTALTRRCCWSRTIRRRWDLSSVRLHHGTGAAGQIFKSYCN</sequence>
<dbReference type="SUPFAM" id="SSF48445">
    <property type="entry name" value="14-3-3 protein"/>
    <property type="match status" value="1"/>
</dbReference>
<evidence type="ECO:0008006" key="3">
    <source>
        <dbReference type="Google" id="ProtNLM"/>
    </source>
</evidence>
<accession>A0A8D0H4Q1</accession>
<proteinExistence type="predicted"/>
<dbReference type="AlphaFoldDB" id="A0A8D0H4Q1"/>
<dbReference type="InterPro" id="IPR036815">
    <property type="entry name" value="14-3-3_dom_sf"/>
</dbReference>
<organism evidence="1 2">
    <name type="scientific">Sphenodon punctatus</name>
    <name type="common">Tuatara</name>
    <name type="synonym">Hatteria punctata</name>
    <dbReference type="NCBI Taxonomy" id="8508"/>
    <lineage>
        <taxon>Eukaryota</taxon>
        <taxon>Metazoa</taxon>
        <taxon>Chordata</taxon>
        <taxon>Craniata</taxon>
        <taxon>Vertebrata</taxon>
        <taxon>Euteleostomi</taxon>
        <taxon>Lepidosauria</taxon>
        <taxon>Sphenodontia</taxon>
        <taxon>Sphenodontidae</taxon>
        <taxon>Sphenodon</taxon>
    </lineage>
</organism>
<reference evidence="1" key="1">
    <citation type="submission" date="2025-08" db="UniProtKB">
        <authorList>
            <consortium name="Ensembl"/>
        </authorList>
    </citation>
    <scope>IDENTIFICATION</scope>
</reference>
<dbReference type="Proteomes" id="UP000694392">
    <property type="component" value="Unplaced"/>
</dbReference>
<protein>
    <recommendedName>
        <fullName evidence="3">14-3-3 domain-containing protein</fullName>
    </recommendedName>
</protein>
<dbReference type="Gene3D" id="1.20.190.20">
    <property type="entry name" value="14-3-3 domain"/>
    <property type="match status" value="1"/>
</dbReference>
<evidence type="ECO:0000313" key="2">
    <source>
        <dbReference type="Proteomes" id="UP000694392"/>
    </source>
</evidence>
<name>A0A8D0H4Q1_SPHPU</name>